<evidence type="ECO:0000313" key="9">
    <source>
        <dbReference type="Proteomes" id="UP000050164"/>
    </source>
</evidence>
<dbReference type="Proteomes" id="UP000046680">
    <property type="component" value="Unassembled WGS sequence"/>
</dbReference>
<evidence type="ECO:0000313" key="7">
    <source>
        <dbReference type="Proteomes" id="UP000039217"/>
    </source>
</evidence>
<reference evidence="6 7" key="1">
    <citation type="submission" date="2015-03" db="EMBL/GenBank/DDBJ databases">
        <authorList>
            <consortium name="Pathogen Informatics"/>
        </authorList>
    </citation>
    <scope>NUCLEOTIDE SEQUENCE [LARGE SCALE GENOMIC DNA]</scope>
    <source>
        <strain evidence="3 9">Bir 185</strain>
        <strain evidence="2 8">C09601061</strain>
        <strain evidence="4 7">D00501624</strain>
        <strain evidence="6">N09902308</strain>
    </source>
</reference>
<evidence type="ECO:0000256" key="1">
    <source>
        <dbReference type="SAM" id="MobiDB-lite"/>
    </source>
</evidence>
<proteinExistence type="predicted"/>
<dbReference type="EMBL" id="CNFT01000333">
    <property type="protein sequence ID" value="CKR54714.1"/>
    <property type="molecule type" value="Genomic_DNA"/>
</dbReference>
<evidence type="ECO:0000313" key="2">
    <source>
        <dbReference type="EMBL" id="CFR93728.1"/>
    </source>
</evidence>
<protein>
    <submittedName>
        <fullName evidence="3">Uncharacterized protein</fullName>
    </submittedName>
</protein>
<dbReference type="AlphaFoldDB" id="A0A654ZYP4"/>
<evidence type="ECO:0000313" key="8">
    <source>
        <dbReference type="Proteomes" id="UP000046680"/>
    </source>
</evidence>
<dbReference type="EMBL" id="CSBK01000409">
    <property type="protein sequence ID" value="COX36563.1"/>
    <property type="molecule type" value="Genomic_DNA"/>
</dbReference>
<evidence type="ECO:0000313" key="3">
    <source>
        <dbReference type="EMBL" id="CKR54714.1"/>
    </source>
</evidence>
<organism evidence="3 9">
    <name type="scientific">Mycobacterium tuberculosis</name>
    <dbReference type="NCBI Taxonomy" id="1773"/>
    <lineage>
        <taxon>Bacteria</taxon>
        <taxon>Bacillati</taxon>
        <taxon>Actinomycetota</taxon>
        <taxon>Actinomycetes</taxon>
        <taxon>Mycobacteriales</taxon>
        <taxon>Mycobacteriaceae</taxon>
        <taxon>Mycobacterium</taxon>
        <taxon>Mycobacterium tuberculosis complex</taxon>
    </lineage>
</organism>
<name>A0A654ZYP4_MYCTX</name>
<evidence type="ECO:0000313" key="4">
    <source>
        <dbReference type="EMBL" id="CNU40533.1"/>
    </source>
</evidence>
<dbReference type="EMBL" id="CGCX01001381">
    <property type="protein sequence ID" value="CFR93728.1"/>
    <property type="molecule type" value="Genomic_DNA"/>
</dbReference>
<dbReference type="Proteomes" id="UP000039217">
    <property type="component" value="Unassembled WGS sequence"/>
</dbReference>
<gene>
    <name evidence="2" type="ORF">ERS007657_03094</name>
    <name evidence="4" type="ORF">ERS007661_00615</name>
    <name evidence="5" type="ORF">ERS007739_01167</name>
    <name evidence="3" type="ORF">ERS027659_01686</name>
</gene>
<dbReference type="Proteomes" id="UP000050164">
    <property type="component" value="Unassembled WGS sequence"/>
</dbReference>
<dbReference type="Proteomes" id="UP000039021">
    <property type="component" value="Unassembled WGS sequence"/>
</dbReference>
<feature type="region of interest" description="Disordered" evidence="1">
    <location>
        <begin position="58"/>
        <end position="84"/>
    </location>
</feature>
<accession>A0A654ZYP4</accession>
<dbReference type="EMBL" id="CQQC01000130">
    <property type="protein sequence ID" value="CNU40533.1"/>
    <property type="molecule type" value="Genomic_DNA"/>
</dbReference>
<reference evidence="5" key="2">
    <citation type="submission" date="2015-03" db="EMBL/GenBank/DDBJ databases">
        <authorList>
            <consortium name="Pathogen Informatics"/>
            <person name="Murphy D."/>
        </authorList>
    </citation>
    <scope>NUCLEOTIDE SEQUENCE</scope>
    <source>
        <strain evidence="5">N09902308</strain>
    </source>
</reference>
<evidence type="ECO:0000313" key="6">
    <source>
        <dbReference type="Proteomes" id="UP000039021"/>
    </source>
</evidence>
<sequence length="84" mass="8745">MGSGQVLPCRVVDQVVLGVGAHERDQVRDALEAIQVVVFAQERLPLVAGIPPARSPQRVAVTSGQAQADGYEVSNHAAQNSDGG</sequence>
<evidence type="ECO:0000313" key="5">
    <source>
        <dbReference type="EMBL" id="COX36563.1"/>
    </source>
</evidence>